<protein>
    <submittedName>
        <fullName evidence="2">Putative secreted protein</fullName>
    </submittedName>
</protein>
<proteinExistence type="evidence at transcript level"/>
<dbReference type="EMBL" id="GBZX01000299">
    <property type="protein sequence ID" value="JAG92441.1"/>
    <property type="molecule type" value="mRNA"/>
</dbReference>
<sequence length="195" mass="21789">MRILFAVVIIGWWRDATSCGPWAAVGHFELVHLLKLAFPQAVLISQTARGKRSLLRRACLCFVAQTFSFFVCVVTVAENLQCPRRFEFLVKLWNGLHCESIAFPQGTTLLRFNLVSSGRDYHLNKLKGWMLNCVHSFNSSRGLSFMASVVVSRMGFLACSLHGVGTFRPAAFVMPAFGIALAVMRMPCLRTGWAQ</sequence>
<dbReference type="AlphaFoldDB" id="A0A0C9RXS3"/>
<evidence type="ECO:0000313" key="2">
    <source>
        <dbReference type="EMBL" id="JAG92441.1"/>
    </source>
</evidence>
<accession>A0A0C9RXS3</accession>
<evidence type="ECO:0000256" key="1">
    <source>
        <dbReference type="SAM" id="SignalP"/>
    </source>
</evidence>
<keyword evidence="1" id="KW-0732">Signal</keyword>
<feature type="chain" id="PRO_5002212597" evidence="1">
    <location>
        <begin position="20"/>
        <end position="195"/>
    </location>
</feature>
<name>A0A0C9RXS3_AMBAM</name>
<feature type="non-terminal residue" evidence="2">
    <location>
        <position position="195"/>
    </location>
</feature>
<organism evidence="2">
    <name type="scientific">Amblyomma americanum</name>
    <name type="common">Lone star tick</name>
    <dbReference type="NCBI Taxonomy" id="6943"/>
    <lineage>
        <taxon>Eukaryota</taxon>
        <taxon>Metazoa</taxon>
        <taxon>Ecdysozoa</taxon>
        <taxon>Arthropoda</taxon>
        <taxon>Chelicerata</taxon>
        <taxon>Arachnida</taxon>
        <taxon>Acari</taxon>
        <taxon>Parasitiformes</taxon>
        <taxon>Ixodida</taxon>
        <taxon>Ixodoidea</taxon>
        <taxon>Ixodidae</taxon>
        <taxon>Amblyomminae</taxon>
        <taxon>Amblyomma</taxon>
    </lineage>
</organism>
<feature type="signal peptide" evidence="1">
    <location>
        <begin position="1"/>
        <end position="19"/>
    </location>
</feature>
<reference evidence="2" key="1">
    <citation type="journal article" date="2015" name="PLoS ONE">
        <title>An Insight into the Sialome of the Lone Star Tick, Amblyomma americanum, with a Glimpse on Its Time Dependent Gene Expression.</title>
        <authorList>
            <person name="Karim S."/>
            <person name="Ribeiro J.M."/>
        </authorList>
    </citation>
    <scope>NUCLEOTIDE SEQUENCE</scope>
    <source>
        <tissue evidence="2">Salivary gland</tissue>
    </source>
</reference>